<gene>
    <name evidence="2" type="ORF">SAMN04488070_1115</name>
</gene>
<sequence length="270" mass="29935">MSKVRKWLVWGFVGVPLGALTLLFVAGVLLDAGILPERAPWHAQAAEANKPIPPTPEEVKTPMGNLVAQHWTDAWLRTYDLVRQATQGDKDSDARLRQILQRCPSMEACPTPENAFAPISNDMADFITVQYLLGAYYLQLADATNDAKAGDYAFKYLNIATLYKHPLGAFGYAQLRQHGKYTEKDLNNAYAFYLESGQGGYLPGALRAAKVAIDAKSWGYARNAMLLALLYPVTDDERAELEKDLRTIELAALNKTLVTADELPRNITVF</sequence>
<keyword evidence="1" id="KW-0472">Membrane</keyword>
<proteinExistence type="predicted"/>
<dbReference type="AlphaFoldDB" id="A0A1I6GRB7"/>
<accession>A0A1I6GRB7</accession>
<keyword evidence="1" id="KW-1133">Transmembrane helix</keyword>
<evidence type="ECO:0000313" key="3">
    <source>
        <dbReference type="Proteomes" id="UP000199424"/>
    </source>
</evidence>
<keyword evidence="1" id="KW-0812">Transmembrane</keyword>
<reference evidence="3" key="1">
    <citation type="submission" date="2016-10" db="EMBL/GenBank/DDBJ databases">
        <authorList>
            <person name="Varghese N."/>
            <person name="Submissions S."/>
        </authorList>
    </citation>
    <scope>NUCLEOTIDE SEQUENCE [LARGE SCALE GENOMIC DNA]</scope>
    <source>
        <strain evidence="3">CGMCC 1.7285</strain>
    </source>
</reference>
<dbReference type="RefSeq" id="WP_092856134.1">
    <property type="nucleotide sequence ID" value="NZ_FOYU01000001.1"/>
</dbReference>
<evidence type="ECO:0000256" key="1">
    <source>
        <dbReference type="SAM" id="Phobius"/>
    </source>
</evidence>
<feature type="transmembrane region" description="Helical" evidence="1">
    <location>
        <begin position="7"/>
        <end position="30"/>
    </location>
</feature>
<protein>
    <submittedName>
        <fullName evidence="2">Uncharacterized protein</fullName>
    </submittedName>
</protein>
<evidence type="ECO:0000313" key="2">
    <source>
        <dbReference type="EMBL" id="SFR44720.1"/>
    </source>
</evidence>
<dbReference type="Proteomes" id="UP000199424">
    <property type="component" value="Unassembled WGS sequence"/>
</dbReference>
<organism evidence="2 3">
    <name type="scientific">Pseudidiomarina maritima</name>
    <dbReference type="NCBI Taxonomy" id="519453"/>
    <lineage>
        <taxon>Bacteria</taxon>
        <taxon>Pseudomonadati</taxon>
        <taxon>Pseudomonadota</taxon>
        <taxon>Gammaproteobacteria</taxon>
        <taxon>Alteromonadales</taxon>
        <taxon>Idiomarinaceae</taxon>
        <taxon>Pseudidiomarina</taxon>
    </lineage>
</organism>
<dbReference type="EMBL" id="FOYU01000001">
    <property type="protein sequence ID" value="SFR44720.1"/>
    <property type="molecule type" value="Genomic_DNA"/>
</dbReference>
<name>A0A1I6GRB7_9GAMM</name>
<keyword evidence="3" id="KW-1185">Reference proteome</keyword>